<reference evidence="2 3" key="1">
    <citation type="submission" date="2016-10" db="EMBL/GenBank/DDBJ databases">
        <authorList>
            <person name="de Groot N.N."/>
        </authorList>
    </citation>
    <scope>NUCLEOTIDE SEQUENCE [LARGE SCALE GENOMIC DNA]</scope>
    <source>
        <strain evidence="2 3">PYCC 4715</strain>
    </source>
</reference>
<evidence type="ECO:0000256" key="1">
    <source>
        <dbReference type="SAM" id="MobiDB-lite"/>
    </source>
</evidence>
<organism evidence="2 3">
    <name type="scientific">Sungouiella intermedia</name>
    <dbReference type="NCBI Taxonomy" id="45354"/>
    <lineage>
        <taxon>Eukaryota</taxon>
        <taxon>Fungi</taxon>
        <taxon>Dikarya</taxon>
        <taxon>Ascomycota</taxon>
        <taxon>Saccharomycotina</taxon>
        <taxon>Pichiomycetes</taxon>
        <taxon>Metschnikowiaceae</taxon>
        <taxon>Sungouiella</taxon>
    </lineage>
</organism>
<evidence type="ECO:0000313" key="3">
    <source>
        <dbReference type="Proteomes" id="UP000182259"/>
    </source>
</evidence>
<feature type="region of interest" description="Disordered" evidence="1">
    <location>
        <begin position="275"/>
        <end position="334"/>
    </location>
</feature>
<evidence type="ECO:0000313" key="2">
    <source>
        <dbReference type="EMBL" id="SGZ48451.1"/>
    </source>
</evidence>
<dbReference type="SMART" id="SM00384">
    <property type="entry name" value="AT_hook"/>
    <property type="match status" value="3"/>
</dbReference>
<feature type="compositionally biased region" description="Polar residues" evidence="1">
    <location>
        <begin position="312"/>
        <end position="334"/>
    </location>
</feature>
<feature type="region of interest" description="Disordered" evidence="1">
    <location>
        <begin position="1"/>
        <end position="56"/>
    </location>
</feature>
<sequence>MNIPYTFPGTKLPPGVENQYNDNQESKKQPFPLQIYGKSPGNSPAPSSFNLGTPSPPLTAISSRIIPNGHMMVPLPLAFPPQGVTGYQQPFAQVMQHQQQHQHQQQQNSQQYGQDQLLNYPLLQHHQQVFSQFQQPQQAQQPHLAQHHQLNQESFQSLLQQPLHLSLRQSPAPQQRSPHTLPFPTQPQVHTLQGPLGLQNHQLQPQQIRQQSLQQQYSQYQRMQYENQKHNDYPESQDRYYQGMNQINPLIRASGTTNATSNLDSPILQREATLVHPPVQDYTMNNGASRDEQKAQQDQLALAHLTTPLLGEQQQNTPSLETTTSGPGSDVSRSILTKIVSATDGDGSKKKRGRPKKLILDPETNQYIDSSHEHYKRLNRMLKESSNPPKATVLSELVGKIVSTGTNFDSLNDQTVKQLLEQKDRRGRPRKFPIEQTGVTIKGIRVNGTLKSRKKRSESASPEEGVQKKKRGRPRREQSSIS</sequence>
<dbReference type="AlphaFoldDB" id="A0A1L0BBY6"/>
<dbReference type="PRINTS" id="PR00929">
    <property type="entry name" value="ATHOOK"/>
</dbReference>
<accession>A0A1L0BBY6</accession>
<dbReference type="GO" id="GO:0003677">
    <property type="term" value="F:DNA binding"/>
    <property type="evidence" value="ECO:0007669"/>
    <property type="project" value="InterPro"/>
</dbReference>
<feature type="region of interest" description="Disordered" evidence="1">
    <location>
        <begin position="423"/>
        <end position="482"/>
    </location>
</feature>
<feature type="compositionally biased region" description="Polar residues" evidence="1">
    <location>
        <begin position="40"/>
        <end position="53"/>
    </location>
</feature>
<dbReference type="EMBL" id="LT635764">
    <property type="protein sequence ID" value="SGZ48451.1"/>
    <property type="molecule type" value="Genomic_DNA"/>
</dbReference>
<protein>
    <submittedName>
        <fullName evidence="2">CIC11C00000003583</fullName>
    </submittedName>
</protein>
<dbReference type="InterPro" id="IPR017956">
    <property type="entry name" value="AT_hook_DNA-bd_motif"/>
</dbReference>
<name>A0A1L0BBY6_9ASCO</name>
<proteinExistence type="predicted"/>
<dbReference type="Proteomes" id="UP000182259">
    <property type="component" value="Chromosome I"/>
</dbReference>
<gene>
    <name evidence="2" type="ORF">SAMEA4029009_CIC11G00000003583</name>
</gene>
<feature type="region of interest" description="Disordered" evidence="1">
    <location>
        <begin position="131"/>
        <end position="150"/>
    </location>
</feature>